<dbReference type="GO" id="GO:0003697">
    <property type="term" value="F:single-stranded DNA binding"/>
    <property type="evidence" value="ECO:0007669"/>
    <property type="project" value="InterPro"/>
</dbReference>
<proteinExistence type="predicted"/>
<dbReference type="AlphaFoldDB" id="A0A4T2BZL1"/>
<evidence type="ECO:0000313" key="2">
    <source>
        <dbReference type="Proteomes" id="UP000306192"/>
    </source>
</evidence>
<dbReference type="OrthoDB" id="9782620at2"/>
<dbReference type="InterPro" id="IPR003738">
    <property type="entry name" value="SRAP"/>
</dbReference>
<gene>
    <name evidence="1" type="ORF">D4765_08725</name>
</gene>
<name>A0A4T2BZL1_9MICO</name>
<dbReference type="InterPro" id="IPR036590">
    <property type="entry name" value="SRAP-like"/>
</dbReference>
<accession>A0A4T2BZL1</accession>
<dbReference type="GO" id="GO:0106300">
    <property type="term" value="P:protein-DNA covalent cross-linking repair"/>
    <property type="evidence" value="ECO:0007669"/>
    <property type="project" value="InterPro"/>
</dbReference>
<keyword evidence="2" id="KW-1185">Reference proteome</keyword>
<evidence type="ECO:0000313" key="1">
    <source>
        <dbReference type="EMBL" id="TIH37097.1"/>
    </source>
</evidence>
<organism evidence="1 2">
    <name type="scientific">Subtercola vilae</name>
    <dbReference type="NCBI Taxonomy" id="2056433"/>
    <lineage>
        <taxon>Bacteria</taxon>
        <taxon>Bacillati</taxon>
        <taxon>Actinomycetota</taxon>
        <taxon>Actinomycetes</taxon>
        <taxon>Micrococcales</taxon>
        <taxon>Microbacteriaceae</taxon>
        <taxon>Subtercola</taxon>
    </lineage>
</organism>
<comment type="caution">
    <text evidence="1">The sequence shown here is derived from an EMBL/GenBank/DDBJ whole genome shotgun (WGS) entry which is preliminary data.</text>
</comment>
<dbReference type="Gene3D" id="3.90.1680.10">
    <property type="entry name" value="SOS response associated peptidase-like"/>
    <property type="match status" value="1"/>
</dbReference>
<protein>
    <submittedName>
        <fullName evidence="1">Uncharacterized protein</fullName>
    </submittedName>
</protein>
<reference evidence="1 2" key="1">
    <citation type="journal article" date="2019" name="Microorganisms">
        <title>Systematic Affiliation and Genome Analysis of Subtercola vilae DB165(T) with Particular Emphasis on Cold Adaptation of an Isolate from a High-Altitude Cold Volcano Lake.</title>
        <authorList>
            <person name="Villalobos A.S."/>
            <person name="Wiese J."/>
            <person name="Imhoff J.F."/>
            <person name="Dorador C."/>
            <person name="Keller A."/>
            <person name="Hentschel U."/>
        </authorList>
    </citation>
    <scope>NUCLEOTIDE SEQUENCE [LARGE SCALE GENOMIC DNA]</scope>
    <source>
        <strain evidence="1 2">DB165</strain>
    </source>
</reference>
<dbReference type="SUPFAM" id="SSF143081">
    <property type="entry name" value="BB1717-like"/>
    <property type="match status" value="1"/>
</dbReference>
<dbReference type="EMBL" id="QYRT01000013">
    <property type="protein sequence ID" value="TIH37097.1"/>
    <property type="molecule type" value="Genomic_DNA"/>
</dbReference>
<dbReference type="RefSeq" id="WP_136641908.1">
    <property type="nucleotide sequence ID" value="NZ_QYRT01000013.1"/>
</dbReference>
<dbReference type="Proteomes" id="UP000306192">
    <property type="component" value="Unassembled WGS sequence"/>
</dbReference>
<sequence length="187" mass="19397">MLTSFALTPSAETVAALFGAARSRGMGWRPSSWFQPKRKILIVRSFGDAGAREVITASWGFVPAWHDGELEPLSQVGIRRVETNGLFRDALRHGRCLIPMSAPAVPGALPDALGSAPVVAAAALASIRLVDGHERVSVALLTAEAAAGTGERHGLPALLDTAGRAAWLDPHASTAGALAGLRAAVSH</sequence>
<dbReference type="Pfam" id="PF02586">
    <property type="entry name" value="SRAP"/>
    <property type="match status" value="1"/>
</dbReference>